<sequence length="281" mass="30480">MDTLTYSRGAWFVGNPPLIGPHAHSVWLGSAVFDGARAFDGCAPDLLPHCERAVRSARVMGLDPVLTGPEIAELAWDGIGRFPRGTHLYICPCFYADGGFLIADPETTQFALTISVSPLHEPKGFSAMVSSFRRPAADQAPTGAKAACLYPNVARAYREALQNGFDIGVSLDPDGNVAEFSFTNLFCAKGGTVFTPAPNGTFLNGLTRQRVIQLLRDDGFTVEEATLTPAEVKAADEVFATGNYQKVAWCRKVDDVDFAEGPVYRRARELYMAFARSEGCR</sequence>
<evidence type="ECO:0000313" key="16">
    <source>
        <dbReference type="EMBL" id="SBW01703.1"/>
    </source>
</evidence>
<dbReference type="AlphaFoldDB" id="A0A212JQH3"/>
<evidence type="ECO:0000256" key="9">
    <source>
        <dbReference type="ARBA" id="ARBA00022898"/>
    </source>
</evidence>
<dbReference type="GO" id="GO:0009082">
    <property type="term" value="P:branched-chain amino acid biosynthetic process"/>
    <property type="evidence" value="ECO:0007669"/>
    <property type="project" value="UniProtKB-KW"/>
</dbReference>
<comment type="function">
    <text evidence="2">Acts on leucine, isoleucine and valine.</text>
</comment>
<name>A0A212JQH3_9PROT</name>
<dbReference type="PANTHER" id="PTHR42743:SF11">
    <property type="entry name" value="AMINODEOXYCHORISMATE LYASE"/>
    <property type="match status" value="1"/>
</dbReference>
<evidence type="ECO:0000256" key="2">
    <source>
        <dbReference type="ARBA" id="ARBA00003109"/>
    </source>
</evidence>
<comment type="pathway">
    <text evidence="4">Amino-acid biosynthesis; L-valine biosynthesis; L-valine from pyruvate: step 4/4.</text>
</comment>
<dbReference type="InterPro" id="IPR043131">
    <property type="entry name" value="BCAT-like_N"/>
</dbReference>
<evidence type="ECO:0000256" key="7">
    <source>
        <dbReference type="ARBA" id="ARBA00013053"/>
    </source>
</evidence>
<dbReference type="EMBL" id="FLUO01000001">
    <property type="protein sequence ID" value="SBW01703.1"/>
    <property type="molecule type" value="Genomic_DNA"/>
</dbReference>
<comment type="pathway">
    <text evidence="3">Amino-acid biosynthesis; L-isoleucine biosynthesis; L-isoleucine from 2-oxobutanoate: step 4/4.</text>
</comment>
<dbReference type="GO" id="GO:0004084">
    <property type="term" value="F:branched-chain-amino-acid transaminase activity"/>
    <property type="evidence" value="ECO:0007669"/>
    <property type="project" value="UniProtKB-EC"/>
</dbReference>
<accession>A0A212JQH3</accession>
<dbReference type="InterPro" id="IPR001544">
    <property type="entry name" value="Aminotrans_IV"/>
</dbReference>
<evidence type="ECO:0000256" key="1">
    <source>
        <dbReference type="ARBA" id="ARBA00001933"/>
    </source>
</evidence>
<evidence type="ECO:0000256" key="3">
    <source>
        <dbReference type="ARBA" id="ARBA00004824"/>
    </source>
</evidence>
<evidence type="ECO:0000256" key="14">
    <source>
        <dbReference type="RuleBase" id="RU004106"/>
    </source>
</evidence>
<dbReference type="Gene3D" id="3.30.470.10">
    <property type="match status" value="1"/>
</dbReference>
<dbReference type="Gene3D" id="3.20.10.10">
    <property type="entry name" value="D-amino Acid Aminotransferase, subunit A, domain 2"/>
    <property type="match status" value="1"/>
</dbReference>
<dbReference type="SUPFAM" id="SSF56752">
    <property type="entry name" value="D-aminoacid aminotransferase-like PLP-dependent enzymes"/>
    <property type="match status" value="1"/>
</dbReference>
<evidence type="ECO:0000256" key="10">
    <source>
        <dbReference type="ARBA" id="ARBA00023304"/>
    </source>
</evidence>
<dbReference type="InterPro" id="IPR050571">
    <property type="entry name" value="Class-IV_PLP-Dep_Aminotrnsfr"/>
</dbReference>
<dbReference type="NCBIfam" id="NF009896">
    <property type="entry name" value="PRK13356.1"/>
    <property type="match status" value="1"/>
</dbReference>
<comment type="catalytic activity">
    <reaction evidence="12">
        <text>L-isoleucine + 2-oxoglutarate = (S)-3-methyl-2-oxopentanoate + L-glutamate</text>
        <dbReference type="Rhea" id="RHEA:24801"/>
        <dbReference type="ChEBI" id="CHEBI:16810"/>
        <dbReference type="ChEBI" id="CHEBI:29985"/>
        <dbReference type="ChEBI" id="CHEBI:35146"/>
        <dbReference type="ChEBI" id="CHEBI:58045"/>
        <dbReference type="EC" id="2.6.1.42"/>
    </reaction>
</comment>
<comment type="pathway">
    <text evidence="5">Amino-acid biosynthesis; L-leucine biosynthesis; L-leucine from 3-methyl-2-oxobutanoate: step 4/4.</text>
</comment>
<evidence type="ECO:0000256" key="12">
    <source>
        <dbReference type="ARBA" id="ARBA00048798"/>
    </source>
</evidence>
<dbReference type="InterPro" id="IPR018300">
    <property type="entry name" value="Aminotrans_IV_CS"/>
</dbReference>
<evidence type="ECO:0000256" key="5">
    <source>
        <dbReference type="ARBA" id="ARBA00005072"/>
    </source>
</evidence>
<proteinExistence type="inferred from homology"/>
<keyword evidence="16" id="KW-0808">Transferase</keyword>
<evidence type="ECO:0000256" key="15">
    <source>
        <dbReference type="RuleBase" id="RU004516"/>
    </source>
</evidence>
<dbReference type="GO" id="GO:0005829">
    <property type="term" value="C:cytosol"/>
    <property type="evidence" value="ECO:0007669"/>
    <property type="project" value="TreeGrafter"/>
</dbReference>
<organism evidence="16">
    <name type="scientific">uncultured Alphaproteobacteria bacterium</name>
    <dbReference type="NCBI Taxonomy" id="91750"/>
    <lineage>
        <taxon>Bacteria</taxon>
        <taxon>Pseudomonadati</taxon>
        <taxon>Pseudomonadota</taxon>
        <taxon>Alphaproteobacteria</taxon>
        <taxon>environmental samples</taxon>
    </lineage>
</organism>
<reference evidence="16" key="1">
    <citation type="submission" date="2016-04" db="EMBL/GenBank/DDBJ databases">
        <authorList>
            <person name="Evans L.H."/>
            <person name="Alamgir A."/>
            <person name="Owens N."/>
            <person name="Weber N.D."/>
            <person name="Virtaneva K."/>
            <person name="Barbian K."/>
            <person name="Babar A."/>
            <person name="Rosenke K."/>
        </authorList>
    </citation>
    <scope>NUCLEOTIDE SEQUENCE</scope>
    <source>
        <strain evidence="16">86</strain>
    </source>
</reference>
<dbReference type="InterPro" id="IPR043132">
    <property type="entry name" value="BCAT-like_C"/>
</dbReference>
<comment type="similarity">
    <text evidence="6 14">Belongs to the class-IV pyridoxal-phosphate-dependent aminotransferase family.</text>
</comment>
<keyword evidence="16" id="KW-0032">Aminotransferase</keyword>
<evidence type="ECO:0000256" key="8">
    <source>
        <dbReference type="ARBA" id="ARBA00014472"/>
    </source>
</evidence>
<evidence type="ECO:0000256" key="11">
    <source>
        <dbReference type="ARBA" id="ARBA00048212"/>
    </source>
</evidence>
<comment type="cofactor">
    <cofactor evidence="1 15">
        <name>pyridoxal 5'-phosphate</name>
        <dbReference type="ChEBI" id="CHEBI:597326"/>
    </cofactor>
</comment>
<keyword evidence="10" id="KW-0028">Amino-acid biosynthesis</keyword>
<dbReference type="PANTHER" id="PTHR42743">
    <property type="entry name" value="AMINO-ACID AMINOTRANSFERASE"/>
    <property type="match status" value="1"/>
</dbReference>
<protein>
    <recommendedName>
        <fullName evidence="8">Probable branched-chain-amino-acid aminotransferase</fullName>
        <ecNumber evidence="7">2.6.1.42</ecNumber>
    </recommendedName>
</protein>
<comment type="catalytic activity">
    <reaction evidence="11">
        <text>L-valine + 2-oxoglutarate = 3-methyl-2-oxobutanoate + L-glutamate</text>
        <dbReference type="Rhea" id="RHEA:24813"/>
        <dbReference type="ChEBI" id="CHEBI:11851"/>
        <dbReference type="ChEBI" id="CHEBI:16810"/>
        <dbReference type="ChEBI" id="CHEBI:29985"/>
        <dbReference type="ChEBI" id="CHEBI:57762"/>
        <dbReference type="EC" id="2.6.1.42"/>
    </reaction>
</comment>
<dbReference type="InterPro" id="IPR036038">
    <property type="entry name" value="Aminotransferase-like"/>
</dbReference>
<keyword evidence="10" id="KW-0100">Branched-chain amino acid biosynthesis</keyword>
<dbReference type="EC" id="2.6.1.42" evidence="7"/>
<dbReference type="PROSITE" id="PS00770">
    <property type="entry name" value="AA_TRANSFER_CLASS_4"/>
    <property type="match status" value="1"/>
</dbReference>
<dbReference type="Pfam" id="PF01063">
    <property type="entry name" value="Aminotran_4"/>
    <property type="match status" value="1"/>
</dbReference>
<gene>
    <name evidence="16" type="ORF">KL86APRO_11475</name>
</gene>
<evidence type="ECO:0000256" key="6">
    <source>
        <dbReference type="ARBA" id="ARBA00009320"/>
    </source>
</evidence>
<comment type="catalytic activity">
    <reaction evidence="13">
        <text>L-leucine + 2-oxoglutarate = 4-methyl-2-oxopentanoate + L-glutamate</text>
        <dbReference type="Rhea" id="RHEA:18321"/>
        <dbReference type="ChEBI" id="CHEBI:16810"/>
        <dbReference type="ChEBI" id="CHEBI:17865"/>
        <dbReference type="ChEBI" id="CHEBI:29985"/>
        <dbReference type="ChEBI" id="CHEBI:57427"/>
        <dbReference type="EC" id="2.6.1.42"/>
    </reaction>
</comment>
<evidence type="ECO:0000256" key="4">
    <source>
        <dbReference type="ARBA" id="ARBA00004931"/>
    </source>
</evidence>
<keyword evidence="9 15" id="KW-0663">Pyridoxal phosphate</keyword>
<evidence type="ECO:0000256" key="13">
    <source>
        <dbReference type="ARBA" id="ARBA00049229"/>
    </source>
</evidence>